<evidence type="ECO:0000313" key="2">
    <source>
        <dbReference type="Proteomes" id="UP000006556"/>
    </source>
</evidence>
<proteinExistence type="predicted"/>
<dbReference type="STRING" id="370438.PTH_0166"/>
<protein>
    <submittedName>
        <fullName evidence="1">Uncharacterized protein</fullName>
    </submittedName>
</protein>
<keyword evidence="2" id="KW-1185">Reference proteome</keyword>
<evidence type="ECO:0000313" key="1">
    <source>
        <dbReference type="EMBL" id="BAF58347.1"/>
    </source>
</evidence>
<dbReference type="EMBL" id="AP009389">
    <property type="protein sequence ID" value="BAF58347.1"/>
    <property type="molecule type" value="Genomic_DNA"/>
</dbReference>
<accession>A5D5Y2</accession>
<dbReference type="AlphaFoldDB" id="A5D5Y2"/>
<reference evidence="2" key="1">
    <citation type="journal article" date="2008" name="Genome Res.">
        <title>The genome of Pelotomaculum thermopropionicum reveals niche-associated evolution in anaerobic microbiota.</title>
        <authorList>
            <person name="Kosaka T."/>
            <person name="Kato S."/>
            <person name="Shimoyama T."/>
            <person name="Ishii S."/>
            <person name="Abe T."/>
            <person name="Watanabe K."/>
        </authorList>
    </citation>
    <scope>NUCLEOTIDE SEQUENCE [LARGE SCALE GENOMIC DNA]</scope>
    <source>
        <strain evidence="2">DSM 13744 / JCM 10971 / SI</strain>
    </source>
</reference>
<name>A5D5Y2_PELTS</name>
<dbReference type="HOGENOM" id="CLU_2118757_0_0_9"/>
<sequence>MRLYHIGRLRCYLGVKSCKNFKEAGTVVKSAVRIDAALLAGHCAGVEQYTGVDKCLVDFALRFMDRPAERRRGFLALAEKEFGGFPDEIRFAAIGFIRDLCDAADKREGEWRGA</sequence>
<dbReference type="Proteomes" id="UP000006556">
    <property type="component" value="Chromosome"/>
</dbReference>
<organism evidence="1 2">
    <name type="scientific">Pelotomaculum thermopropionicum (strain DSM 13744 / JCM 10971 / SI)</name>
    <dbReference type="NCBI Taxonomy" id="370438"/>
    <lineage>
        <taxon>Bacteria</taxon>
        <taxon>Bacillati</taxon>
        <taxon>Bacillota</taxon>
        <taxon>Clostridia</taxon>
        <taxon>Eubacteriales</taxon>
        <taxon>Desulfotomaculaceae</taxon>
        <taxon>Pelotomaculum</taxon>
    </lineage>
</organism>
<dbReference type="KEGG" id="pth:PTH_0166"/>
<gene>
    <name evidence="1" type="ordered locus">PTH_0166</name>
</gene>